<organism evidence="1 2">
    <name type="scientific">Flavobacterium cheonhonense</name>
    <dbReference type="NCBI Taxonomy" id="706185"/>
    <lineage>
        <taxon>Bacteria</taxon>
        <taxon>Pseudomonadati</taxon>
        <taxon>Bacteroidota</taxon>
        <taxon>Flavobacteriia</taxon>
        <taxon>Flavobacteriales</taxon>
        <taxon>Flavobacteriaceae</taxon>
        <taxon>Flavobacterium</taxon>
    </lineage>
</organism>
<keyword evidence="2" id="KW-1185">Reference proteome</keyword>
<dbReference type="Proteomes" id="UP001500968">
    <property type="component" value="Unassembled WGS sequence"/>
</dbReference>
<dbReference type="SUPFAM" id="SSF49464">
    <property type="entry name" value="Carboxypeptidase regulatory domain-like"/>
    <property type="match status" value="1"/>
</dbReference>
<sequence>MSLQAQFQINGIVKDSQTKKALPFATIATENGTVSIADVDGKFSFTLLTPPEILKISYVGYQSQTISLFEKKPYFTILLSPQTDALQEVVLSTENPANDLIRKVITHKNNNNPLKKLTAFQYKTYNKLLVTANPDSISGKIDTVFADFTTKDKIAKIDSSDYKFKKLITKQHLFLTEKVSQFQFEKPLLKETILGTKMAGFKEPIYELLGFSLQSSSVYDDKYELFETKYKSPIADKALKEYRYKILDTTTIANRNVVVVYFKNKISRKGLEGLLYIDIENFAVAKAIMRIRSVLNITGTHEFRYLSEEKVWFPTRKNFKIIKGKSKEPTAVLGGRIEFAAEDDDNQIRKDASDFTYLASEMQVYDLQVNPKLKIKKTAIAIDVKANANQRDETFWQENRSDSLDTRSERTYVVLDSVVTKEKIEKKIKFGRKIINGYLPFGPIDFDLRYLLSYNNYEGFRLGLGGVTNEQFSKIFRLEGYAAYGLKDEKNKYHIGSAIRVGNFSNTWIGGSFTDDVREIASTNFAIDKRVFKLYDPRPINISTFYNHQTWRAFIETKIIPKTESIWQIAHSDITPLFDYTFVYKDQLFRNFAMTSAMVSIQWNPNSAYMQTPNGKIEYEKRYPKFTFQLTKSLSNFFNNDFEFSKIDARIEYEKKYLNGQKSAVLLQGGYVFGDLPLTHLYNTSPNNLTKDNLLQRVTIAGKNSFETMYFNEFFSTEFVMLQFKHGFKRVELFKKVKPSLVLVTRMAWGNLKKPEDHIGIEFKTLDRGFFESGIELNQIYKGFGLTGFYRYGPNQLARLEDNIAIKLSFVLDLGL</sequence>
<accession>A0ABP7TWV2</accession>
<dbReference type="InterPro" id="IPR008969">
    <property type="entry name" value="CarboxyPept-like_regulatory"/>
</dbReference>
<gene>
    <name evidence="1" type="ORF">GCM10022386_15480</name>
</gene>
<dbReference type="InterPro" id="IPR043741">
    <property type="entry name" value="DUF5686"/>
</dbReference>
<reference evidence="2" key="1">
    <citation type="journal article" date="2019" name="Int. J. Syst. Evol. Microbiol.">
        <title>The Global Catalogue of Microorganisms (GCM) 10K type strain sequencing project: providing services to taxonomists for standard genome sequencing and annotation.</title>
        <authorList>
            <consortium name="The Broad Institute Genomics Platform"/>
            <consortium name="The Broad Institute Genome Sequencing Center for Infectious Disease"/>
            <person name="Wu L."/>
            <person name="Ma J."/>
        </authorList>
    </citation>
    <scope>NUCLEOTIDE SEQUENCE [LARGE SCALE GENOMIC DNA]</scope>
    <source>
        <strain evidence="2">JCM 17064</strain>
    </source>
</reference>
<dbReference type="Pfam" id="PF18939">
    <property type="entry name" value="DUF5686"/>
    <property type="match status" value="1"/>
</dbReference>
<protein>
    <submittedName>
        <fullName evidence="1">DUF5686 family protein</fullName>
    </submittedName>
</protein>
<evidence type="ECO:0000313" key="2">
    <source>
        <dbReference type="Proteomes" id="UP001500968"/>
    </source>
</evidence>
<evidence type="ECO:0000313" key="1">
    <source>
        <dbReference type="EMBL" id="GAA4032240.1"/>
    </source>
</evidence>
<dbReference type="Pfam" id="PF13715">
    <property type="entry name" value="CarbopepD_reg_2"/>
    <property type="match status" value="1"/>
</dbReference>
<comment type="caution">
    <text evidence="1">The sequence shown here is derived from an EMBL/GenBank/DDBJ whole genome shotgun (WGS) entry which is preliminary data.</text>
</comment>
<dbReference type="EMBL" id="BAABCR010000015">
    <property type="protein sequence ID" value="GAA4032240.1"/>
    <property type="molecule type" value="Genomic_DNA"/>
</dbReference>
<proteinExistence type="predicted"/>
<name>A0ABP7TWV2_9FLAO</name>